<dbReference type="PRINTS" id="PR00625">
    <property type="entry name" value="JDOMAIN"/>
</dbReference>
<evidence type="ECO:0000259" key="13">
    <source>
        <dbReference type="PROSITE" id="PS51074"/>
    </source>
</evidence>
<dbReference type="GO" id="GO:0005737">
    <property type="term" value="C:cytoplasm"/>
    <property type="evidence" value="ECO:0007669"/>
    <property type="project" value="UniProtKB-SubCell"/>
</dbReference>
<dbReference type="InterPro" id="IPR036671">
    <property type="entry name" value="DPH_MB_sf"/>
</dbReference>
<comment type="caution">
    <text evidence="14">The sequence shown here is derived from an EMBL/GenBank/DDBJ whole genome shotgun (WGS) entry which is preliminary data.</text>
</comment>
<dbReference type="PANTHER" id="PTHR21454:SF46">
    <property type="entry name" value="DIPHTHAMIDE BIOSYNTHESIS PROTEIN 4"/>
    <property type="match status" value="1"/>
</dbReference>
<dbReference type="Gene3D" id="1.10.287.110">
    <property type="entry name" value="DnaJ domain"/>
    <property type="match status" value="1"/>
</dbReference>
<dbReference type="PANTHER" id="PTHR21454">
    <property type="entry name" value="DPH3 HOMOLOG-RELATED"/>
    <property type="match status" value="1"/>
</dbReference>
<dbReference type="GO" id="GO:0046872">
    <property type="term" value="F:metal ion binding"/>
    <property type="evidence" value="ECO:0007669"/>
    <property type="project" value="UniProtKB-KW"/>
</dbReference>
<dbReference type="InterPro" id="IPR044248">
    <property type="entry name" value="DPH3/4-like"/>
</dbReference>
<evidence type="ECO:0000256" key="8">
    <source>
        <dbReference type="ARBA" id="ARBA00022833"/>
    </source>
</evidence>
<evidence type="ECO:0000256" key="3">
    <source>
        <dbReference type="ARBA" id="ARBA00004496"/>
    </source>
</evidence>
<dbReference type="EMBL" id="CAKXYY010000003">
    <property type="protein sequence ID" value="CAH2351242.1"/>
    <property type="molecule type" value="Genomic_DNA"/>
</dbReference>
<dbReference type="PROSITE" id="PS51074">
    <property type="entry name" value="DPH_MB"/>
    <property type="match status" value="1"/>
</dbReference>
<evidence type="ECO:0000259" key="12">
    <source>
        <dbReference type="PROSITE" id="PS50076"/>
    </source>
</evidence>
<accession>A0A9P0QM40</accession>
<evidence type="ECO:0000256" key="1">
    <source>
        <dbReference type="ARBA" id="ARBA00003474"/>
    </source>
</evidence>
<dbReference type="SMART" id="SM00271">
    <property type="entry name" value="DnaJ"/>
    <property type="match status" value="1"/>
</dbReference>
<dbReference type="GO" id="GO:0017183">
    <property type="term" value="P:protein histidyl modification to diphthamide"/>
    <property type="evidence" value="ECO:0007669"/>
    <property type="project" value="InterPro"/>
</dbReference>
<dbReference type="OrthoDB" id="445556at2759"/>
<organism evidence="14 15">
    <name type="scientific">[Candida] railenensis</name>
    <dbReference type="NCBI Taxonomy" id="45579"/>
    <lineage>
        <taxon>Eukaryota</taxon>
        <taxon>Fungi</taxon>
        <taxon>Dikarya</taxon>
        <taxon>Ascomycota</taxon>
        <taxon>Saccharomycotina</taxon>
        <taxon>Pichiomycetes</taxon>
        <taxon>Debaryomycetaceae</taxon>
        <taxon>Kurtzmaniella</taxon>
    </lineage>
</organism>
<reference evidence="14" key="1">
    <citation type="submission" date="2022-03" db="EMBL/GenBank/DDBJ databases">
        <authorList>
            <person name="Legras J.-L."/>
            <person name="Devillers H."/>
            <person name="Grondin C."/>
        </authorList>
    </citation>
    <scope>NUCLEOTIDE SEQUENCE</scope>
    <source>
        <strain evidence="14">CLIB 1423</strain>
    </source>
</reference>
<protein>
    <recommendedName>
        <fullName evidence="5">Diphthamide biosynthesis protein 4</fullName>
    </recommendedName>
</protein>
<dbReference type="Gene3D" id="3.10.660.10">
    <property type="entry name" value="DPH Zinc finger"/>
    <property type="match status" value="1"/>
</dbReference>
<keyword evidence="15" id="KW-1185">Reference proteome</keyword>
<keyword evidence="8" id="KW-0862">Zinc</keyword>
<comment type="similarity">
    <text evidence="4">Belongs to the DPH4 family.</text>
</comment>
<evidence type="ECO:0000313" key="14">
    <source>
        <dbReference type="EMBL" id="CAH2351242.1"/>
    </source>
</evidence>
<dbReference type="InterPro" id="IPR001623">
    <property type="entry name" value="DnaJ_domain"/>
</dbReference>
<evidence type="ECO:0000256" key="2">
    <source>
        <dbReference type="ARBA" id="ARBA00004123"/>
    </source>
</evidence>
<keyword evidence="7" id="KW-0479">Metal-binding</keyword>
<dbReference type="SUPFAM" id="SSF144217">
    <property type="entry name" value="CSL zinc finger"/>
    <property type="match status" value="1"/>
</dbReference>
<feature type="compositionally biased region" description="Polar residues" evidence="11">
    <location>
        <begin position="40"/>
        <end position="53"/>
    </location>
</feature>
<evidence type="ECO:0000313" key="15">
    <source>
        <dbReference type="Proteomes" id="UP000837801"/>
    </source>
</evidence>
<evidence type="ECO:0000256" key="5">
    <source>
        <dbReference type="ARBA" id="ARBA00021797"/>
    </source>
</evidence>
<dbReference type="AlphaFoldDB" id="A0A9P0QM40"/>
<evidence type="ECO:0000256" key="4">
    <source>
        <dbReference type="ARBA" id="ARBA00006169"/>
    </source>
</evidence>
<dbReference type="Proteomes" id="UP000837801">
    <property type="component" value="Unassembled WGS sequence"/>
</dbReference>
<keyword evidence="10" id="KW-0539">Nucleus</keyword>
<evidence type="ECO:0000256" key="11">
    <source>
        <dbReference type="SAM" id="MobiDB-lite"/>
    </source>
</evidence>
<dbReference type="InterPro" id="IPR036869">
    <property type="entry name" value="J_dom_sf"/>
</dbReference>
<dbReference type="Pfam" id="PF00226">
    <property type="entry name" value="DnaJ"/>
    <property type="match status" value="1"/>
</dbReference>
<dbReference type="InterPro" id="IPR007872">
    <property type="entry name" value="DPH_MB_dom"/>
</dbReference>
<dbReference type="CDD" id="cd06257">
    <property type="entry name" value="DnaJ"/>
    <property type="match status" value="1"/>
</dbReference>
<dbReference type="GO" id="GO:0005634">
    <property type="term" value="C:nucleus"/>
    <property type="evidence" value="ECO:0007669"/>
    <property type="project" value="UniProtKB-SubCell"/>
</dbReference>
<feature type="region of interest" description="Disordered" evidence="11">
    <location>
        <begin position="30"/>
        <end position="53"/>
    </location>
</feature>
<evidence type="ECO:0000256" key="10">
    <source>
        <dbReference type="ARBA" id="ARBA00023242"/>
    </source>
</evidence>
<comment type="function">
    <text evidence="1">Required for the first step of diphthamide biosynthesis, the transfer of 3-amino-3-carboxypropyl from S-adenosyl-L-methionine to a histidine residue. Diphthamide is a post-translational modification of histidine which occurs in elongation factor 2.</text>
</comment>
<keyword evidence="9" id="KW-0408">Iron</keyword>
<feature type="domain" description="J" evidence="12">
    <location>
        <begin position="8"/>
        <end position="78"/>
    </location>
</feature>
<evidence type="ECO:0000256" key="6">
    <source>
        <dbReference type="ARBA" id="ARBA00022490"/>
    </source>
</evidence>
<sequence length="171" mass="19004">MTASISETFYEILSVGPDADTQQIKKAYRKKILQTHPDKTSGSANNNEDTSSSTVSLIKEAYDTLSDPTLREQYDQDLTKAAQTQGYNLSGDGLDTYSLESFEYDDSNEAWLKTCPRCQAPCSIKLIEEDLEQGTDDGEGGLELLVQCGSCSLWIKVKYMEEGDEEEVEGR</sequence>
<evidence type="ECO:0000256" key="7">
    <source>
        <dbReference type="ARBA" id="ARBA00022723"/>
    </source>
</evidence>
<name>A0A9P0QM40_9ASCO</name>
<proteinExistence type="inferred from homology"/>
<gene>
    <name evidence="14" type="ORF">CLIB1423_03S01860</name>
</gene>
<comment type="subcellular location">
    <subcellularLocation>
        <location evidence="3">Cytoplasm</location>
    </subcellularLocation>
    <subcellularLocation>
        <location evidence="2">Nucleus</location>
    </subcellularLocation>
</comment>
<evidence type="ECO:0000256" key="9">
    <source>
        <dbReference type="ARBA" id="ARBA00023004"/>
    </source>
</evidence>
<feature type="domain" description="DPH-type MB" evidence="13">
    <location>
        <begin position="93"/>
        <end position="160"/>
    </location>
</feature>
<keyword evidence="6" id="KW-0963">Cytoplasm</keyword>
<dbReference type="PROSITE" id="PS50076">
    <property type="entry name" value="DNAJ_2"/>
    <property type="match status" value="1"/>
</dbReference>
<dbReference type="SUPFAM" id="SSF46565">
    <property type="entry name" value="Chaperone J-domain"/>
    <property type="match status" value="1"/>
</dbReference>
<dbReference type="Pfam" id="PF05207">
    <property type="entry name" value="Zn_ribbon_CSL"/>
    <property type="match status" value="1"/>
</dbReference>